<evidence type="ECO:0000259" key="12">
    <source>
        <dbReference type="Pfam" id="PF03914"/>
    </source>
</evidence>
<sequence>MPHPTLRCLGRGGVVKPFPGGGHAPARSTSPRKAEGACGPSARALLVMAASKKPLEFHAKRPWRGEEAVEDPDEDSEEDQDEAENGFSLEEVLRLGGTKQDYLMLATLDENEEVVDGGKKGAIDDLQQGELKAFIQNLSLAKYAKAFLVEEDEPAKNENASKKEARVSQVDNKKQNAAQSERTSLRKVKNKKKPEQHSDENTSVTPKVKKDKQQDIFEFFERQTLLLKPGGKWYDLEYSNEYSLEPQPQDVVSKYKTLAQKLYEHEINLFKNKTNNQKGASSTWMKTIVSSGTLGDRMAAMILLIQDDAIHTLQFVETLVNLVKKKGSKQQCLMALDTFKELLITDLLPDSRKLRIFSQHPFDKLEQLASGNRDSRDRRLILWYFEHQLKHLVAEFVQVLETLSHDSLVATKTRALIVAHELLCNKPEEEKALLVQVVNKLGDPQNRIATKASHLLETLLCKHPNMKGVVCGEVERLLFRSNISSKAQYYAICFLNQMVLSHEESELANKLITLYFCFFRTCIKKKNIESKMLSALLTGVNRAYPYAQTGDDKVREQVDTLFKVLHVVNFNTSVQALMLLFQVMNSQQTISDRYYAALYRKMLDPGLMMCSKQAMFLNLVYKSLKADIVLRRVKAFVKRLLQVTCEQMPPFICGALYLVSEILKAKPGLRSQLDDHPESDEENFIDIEDDEDTEKFTDADKETDPVKKAETEGTMSDSAMETKKSESASWVHFDNLKGGKQLSTYDPFSRNPLFCGAENTSLWELKKLSEHFHPSVALFAKTILQGNYIQYSGDPLQDFTLMRFLDRFVYRNPKPHKGKENTDSVVMQPKRKHFMKDIRSLAVNSKEFLAKEESQIPVDELFFYRYYKKVAIVKEKQKRNADEESIEDVDDDEFEKMIDTFEDDNCFTSGKDDLDFAGNMKKKRKGAKEDPEDEDSEGSDDELDNLDDDEVSLGSMNEEFTEIDEDGGTFMDVLDDESEGIPKLDDEVSSKTRTKRGKRKGANDFDFAGSFQGPRKKRKGNFNDPNLFVSAEEFGHLLDENMGSKFDNIGMNAMANKDNASHKQLRWEAERDDWLHNRDVKSIIKKKKNFKKKRPKTTQKIKKQRK</sequence>
<feature type="region of interest" description="Disordered" evidence="11">
    <location>
        <begin position="153"/>
        <end position="209"/>
    </location>
</feature>
<organism evidence="13">
    <name type="scientific">Mustela putorius furo</name>
    <name type="common">European domestic ferret</name>
    <name type="synonym">Mustela furo</name>
    <dbReference type="NCBI Taxonomy" id="9669"/>
    <lineage>
        <taxon>Eukaryota</taxon>
        <taxon>Metazoa</taxon>
        <taxon>Chordata</taxon>
        <taxon>Craniata</taxon>
        <taxon>Vertebrata</taxon>
        <taxon>Euteleostomi</taxon>
        <taxon>Mammalia</taxon>
        <taxon>Eutheria</taxon>
        <taxon>Laurasiatheria</taxon>
        <taxon>Carnivora</taxon>
        <taxon>Caniformia</taxon>
        <taxon>Musteloidea</taxon>
        <taxon>Mustelidae</taxon>
        <taxon>Mustelinae</taxon>
        <taxon>Mustela</taxon>
    </lineage>
</organism>
<keyword evidence="6" id="KW-0804">Transcription</keyword>
<dbReference type="EMBL" id="AEYP01063581">
    <property type="status" value="NOT_ANNOTATED_CDS"/>
    <property type="molecule type" value="Genomic_DNA"/>
</dbReference>
<dbReference type="SUPFAM" id="SSF48371">
    <property type="entry name" value="ARM repeat"/>
    <property type="match status" value="1"/>
</dbReference>
<dbReference type="GO" id="GO:0003713">
    <property type="term" value="F:transcription coactivator activity"/>
    <property type="evidence" value="ECO:0007669"/>
    <property type="project" value="Ensembl"/>
</dbReference>
<dbReference type="EMBL" id="AEYP01063582">
    <property type="status" value="NOT_ANNOTATED_CDS"/>
    <property type="molecule type" value="Genomic_DNA"/>
</dbReference>
<dbReference type="AlphaFoldDB" id="M3YFN4"/>
<keyword evidence="5" id="KW-0010">Activator</keyword>
<feature type="compositionally biased region" description="Acidic residues" evidence="11">
    <location>
        <begin position="68"/>
        <end position="84"/>
    </location>
</feature>
<evidence type="ECO:0000256" key="10">
    <source>
        <dbReference type="ARBA" id="ARBA00073389"/>
    </source>
</evidence>
<dbReference type="HOGENOM" id="CLU_003417_2_0_1"/>
<keyword evidence="7" id="KW-0539">Nucleus</keyword>
<accession>M3YFN4</accession>
<feature type="domain" description="CCAAT-binding factor" evidence="12">
    <location>
        <begin position="573"/>
        <end position="780"/>
    </location>
</feature>
<dbReference type="GeneTree" id="ENSGT00390000006395"/>
<dbReference type="PANTHER" id="PTHR12048:SF0">
    <property type="entry name" value="CCAAT_ENHANCER-BINDING PROTEIN ZETA"/>
    <property type="match status" value="1"/>
</dbReference>
<evidence type="ECO:0000313" key="13">
    <source>
        <dbReference type="Ensembl" id="ENSMPUP00000010141.1"/>
    </source>
</evidence>
<feature type="region of interest" description="Disordered" evidence="11">
    <location>
        <begin position="1083"/>
        <end position="1106"/>
    </location>
</feature>
<evidence type="ECO:0000256" key="4">
    <source>
        <dbReference type="ARBA" id="ARBA00023015"/>
    </source>
</evidence>
<dbReference type="GO" id="GO:0005654">
    <property type="term" value="C:nucleoplasm"/>
    <property type="evidence" value="ECO:0007669"/>
    <property type="project" value="Ensembl"/>
</dbReference>
<feature type="compositionally biased region" description="Basic and acidic residues" evidence="11">
    <location>
        <begin position="57"/>
        <end position="67"/>
    </location>
</feature>
<feature type="compositionally biased region" description="Basic and acidic residues" evidence="11">
    <location>
        <begin position="694"/>
        <end position="711"/>
    </location>
</feature>
<feature type="compositionally biased region" description="Basic and acidic residues" evidence="11">
    <location>
        <begin position="154"/>
        <end position="174"/>
    </location>
</feature>
<feature type="region of interest" description="Disordered" evidence="11">
    <location>
        <begin position="691"/>
        <end position="721"/>
    </location>
</feature>
<dbReference type="Ensembl" id="ENSMPUT00000010303.1">
    <property type="protein sequence ID" value="ENSMPUP00000010141.1"/>
    <property type="gene ID" value="ENSMPUG00000010216.1"/>
</dbReference>
<feature type="region of interest" description="Disordered" evidence="11">
    <location>
        <begin position="922"/>
        <end position="1025"/>
    </location>
</feature>
<evidence type="ECO:0000256" key="5">
    <source>
        <dbReference type="ARBA" id="ARBA00023159"/>
    </source>
</evidence>
<reference evidence="13" key="1">
    <citation type="submission" date="2024-06" db="UniProtKB">
        <authorList>
            <consortium name="Ensembl"/>
        </authorList>
    </citation>
    <scope>IDENTIFICATION</scope>
</reference>
<evidence type="ECO:0000256" key="8">
    <source>
        <dbReference type="ARBA" id="ARBA00031941"/>
    </source>
</evidence>
<evidence type="ECO:0000256" key="2">
    <source>
        <dbReference type="ARBA" id="ARBA00007797"/>
    </source>
</evidence>
<feature type="compositionally biased region" description="Basic and acidic residues" evidence="11">
    <location>
        <begin position="980"/>
        <end position="990"/>
    </location>
</feature>
<dbReference type="InterPro" id="IPR005612">
    <property type="entry name" value="CCAAT-binding_factor"/>
</dbReference>
<evidence type="ECO:0000256" key="11">
    <source>
        <dbReference type="SAM" id="MobiDB-lite"/>
    </source>
</evidence>
<dbReference type="InParanoid" id="M3YFN4"/>
<dbReference type="Pfam" id="PF03914">
    <property type="entry name" value="CBF"/>
    <property type="match status" value="1"/>
</dbReference>
<comment type="subcellular location">
    <subcellularLocation>
        <location evidence="1">Nucleus</location>
    </subcellularLocation>
</comment>
<evidence type="ECO:0000256" key="1">
    <source>
        <dbReference type="ARBA" id="ARBA00004123"/>
    </source>
</evidence>
<dbReference type="PANTHER" id="PTHR12048">
    <property type="entry name" value="CCAAT-BINDING FACTOR-RELATED"/>
    <property type="match status" value="1"/>
</dbReference>
<dbReference type="OMA" id="EIWCNDE"/>
<feature type="region of interest" description="Disordered" evidence="11">
    <location>
        <begin position="57"/>
        <end position="89"/>
    </location>
</feature>
<keyword evidence="4" id="KW-0805">Transcription regulation</keyword>
<feature type="compositionally biased region" description="Acidic residues" evidence="11">
    <location>
        <begin position="930"/>
        <end position="951"/>
    </location>
</feature>
<comment type="function">
    <text evidence="9">Stimulates transcription from the HSP70 promoter.</text>
</comment>
<evidence type="ECO:0000256" key="6">
    <source>
        <dbReference type="ARBA" id="ARBA00023163"/>
    </source>
</evidence>
<evidence type="ECO:0000256" key="7">
    <source>
        <dbReference type="ARBA" id="ARBA00023242"/>
    </source>
</evidence>
<proteinExistence type="inferred from homology"/>
<feature type="compositionally biased region" description="Acidic residues" evidence="11">
    <location>
        <begin position="959"/>
        <end position="979"/>
    </location>
</feature>
<keyword evidence="3" id="KW-0597">Phosphoprotein</keyword>
<evidence type="ECO:0000256" key="3">
    <source>
        <dbReference type="ARBA" id="ARBA00022553"/>
    </source>
</evidence>
<dbReference type="STRING" id="9669.ENSMPUP00000010141"/>
<dbReference type="eggNOG" id="KOG2038">
    <property type="taxonomic scope" value="Eukaryota"/>
</dbReference>
<name>M3YFN4_MUSPF</name>
<dbReference type="InterPro" id="IPR040155">
    <property type="entry name" value="CEBPZ/Mak21-like"/>
</dbReference>
<gene>
    <name evidence="13" type="primary">CEBPZ</name>
</gene>
<evidence type="ECO:0000256" key="9">
    <source>
        <dbReference type="ARBA" id="ARBA00058879"/>
    </source>
</evidence>
<dbReference type="EMBL" id="AEYP01063583">
    <property type="status" value="NOT_ANNOTATED_CDS"/>
    <property type="molecule type" value="Genomic_DNA"/>
</dbReference>
<dbReference type="FunFam" id="1.25.10.10:FF:000805">
    <property type="entry name" value="Similar to transcription factor CBF/MAK21"/>
    <property type="match status" value="1"/>
</dbReference>
<protein>
    <recommendedName>
        <fullName evidence="10">CCAAT/enhancer-binding protein zeta</fullName>
    </recommendedName>
    <alternativeName>
        <fullName evidence="8">CCAAT-box-binding transcription factor</fullName>
    </alternativeName>
</protein>
<dbReference type="InterPro" id="IPR016024">
    <property type="entry name" value="ARM-type_fold"/>
</dbReference>
<feature type="region of interest" description="Disordered" evidence="11">
    <location>
        <begin position="1"/>
        <end position="38"/>
    </location>
</feature>
<dbReference type="GO" id="GO:0045944">
    <property type="term" value="P:positive regulation of transcription by RNA polymerase II"/>
    <property type="evidence" value="ECO:0007669"/>
    <property type="project" value="Ensembl"/>
</dbReference>
<comment type="similarity">
    <text evidence="2">Belongs to the CBF/MAK21 family.</text>
</comment>